<gene>
    <name evidence="1" type="ORF">SAMN05216232_3539</name>
</gene>
<dbReference type="RefSeq" id="WP_092505935.1">
    <property type="nucleotide sequence ID" value="NZ_FOEH01000007.1"/>
</dbReference>
<organism evidence="1 2">
    <name type="scientific">Virgibacillus subterraneus</name>
    <dbReference type="NCBI Taxonomy" id="621109"/>
    <lineage>
        <taxon>Bacteria</taxon>
        <taxon>Bacillati</taxon>
        <taxon>Bacillota</taxon>
        <taxon>Bacilli</taxon>
        <taxon>Bacillales</taxon>
        <taxon>Bacillaceae</taxon>
        <taxon>Virgibacillus</taxon>
    </lineage>
</organism>
<reference evidence="1 2" key="1">
    <citation type="submission" date="2016-10" db="EMBL/GenBank/DDBJ databases">
        <authorList>
            <person name="Varghese N."/>
            <person name="Submissions S."/>
        </authorList>
    </citation>
    <scope>NUCLEOTIDE SEQUENCE [LARGE SCALE GENOMIC DNA]</scope>
    <source>
        <strain evidence="1 2">CGMCC 1.7734</strain>
    </source>
</reference>
<proteinExistence type="predicted"/>
<comment type="caution">
    <text evidence="1">The sequence shown here is derived from an EMBL/GenBank/DDBJ whole genome shotgun (WGS) entry which is preliminary data.</text>
</comment>
<accession>A0A1H9JM48</accession>
<dbReference type="PIRSF" id="PIRSF000812">
    <property type="entry name" value="AAD"/>
    <property type="match status" value="1"/>
</dbReference>
<name>A0A1H9JM48_9BACI</name>
<evidence type="ECO:0000313" key="2">
    <source>
        <dbReference type="Proteomes" id="UP000198733"/>
    </source>
</evidence>
<dbReference type="Pfam" id="PF04439">
    <property type="entry name" value="Adenyl_transf"/>
    <property type="match status" value="1"/>
</dbReference>
<dbReference type="Proteomes" id="UP000198733">
    <property type="component" value="Unassembled WGS sequence"/>
</dbReference>
<dbReference type="EMBL" id="FOEH01000007">
    <property type="protein sequence ID" value="SEQ87859.1"/>
    <property type="molecule type" value="Genomic_DNA"/>
</dbReference>
<dbReference type="Gene3D" id="3.30.460.10">
    <property type="entry name" value="Beta Polymerase, domain 2"/>
    <property type="match status" value="1"/>
</dbReference>
<dbReference type="SUPFAM" id="SSF81301">
    <property type="entry name" value="Nucleotidyltransferase"/>
    <property type="match status" value="1"/>
</dbReference>
<dbReference type="SUPFAM" id="SSF81631">
    <property type="entry name" value="PAP/OAS1 substrate-binding domain"/>
    <property type="match status" value="1"/>
</dbReference>
<dbReference type="InterPro" id="IPR043519">
    <property type="entry name" value="NT_sf"/>
</dbReference>
<dbReference type="Gene3D" id="1.20.120.330">
    <property type="entry name" value="Nucleotidyltransferases domain 2"/>
    <property type="match status" value="1"/>
</dbReference>
<protein>
    <submittedName>
        <fullName evidence="1">Aminoglycoside 6-adenylyltransferase</fullName>
    </submittedName>
</protein>
<keyword evidence="2" id="KW-1185">Reference proteome</keyword>
<evidence type="ECO:0000313" key="1">
    <source>
        <dbReference type="EMBL" id="SEQ87859.1"/>
    </source>
</evidence>
<sequence>MRNEQEMMDLIINFAKADERIRAVYMNGSRTNPNVPKDIFQDYDIVYVVTETASFIEDKTWINEFGSLIMMQEPDKNDFGREIDFDFTKSYGFLLLFTDGNRIDLRIQTKEVMFEEYGKDKLTLPLMDKDNLLRAIPCPTDIDYHVKKPSKGEYDSYANNFWWCLQNVAKAIWRDELPYAKLMFEYTTRDSLDKMVTWWIGIQQDFQVSPGNLGKYFKEYLPESYWKMYKETYSNSDYTNMWESIFITCDLFRILSQDVAVHFNFTYPIDDDKNMTKYLKDVRNLPSYATRIY</sequence>
<dbReference type="InterPro" id="IPR007530">
    <property type="entry name" value="Aminoglycoside_adenylylTfrase"/>
</dbReference>